<evidence type="ECO:0000313" key="1">
    <source>
        <dbReference type="EMBL" id="JAH39987.1"/>
    </source>
</evidence>
<protein>
    <submittedName>
        <fullName evidence="1">Uncharacterized protein</fullName>
    </submittedName>
</protein>
<proteinExistence type="predicted"/>
<reference evidence="1" key="2">
    <citation type="journal article" date="2015" name="Fish Shellfish Immunol.">
        <title>Early steps in the European eel (Anguilla anguilla)-Vibrio vulnificus interaction in the gills: Role of the RtxA13 toxin.</title>
        <authorList>
            <person name="Callol A."/>
            <person name="Pajuelo D."/>
            <person name="Ebbesson L."/>
            <person name="Teles M."/>
            <person name="MacKenzie S."/>
            <person name="Amaro C."/>
        </authorList>
    </citation>
    <scope>NUCLEOTIDE SEQUENCE</scope>
</reference>
<name>A0A0E9SFG1_ANGAN</name>
<sequence>MQFPPDSYPLQ</sequence>
<reference evidence="1" key="1">
    <citation type="submission" date="2014-11" db="EMBL/GenBank/DDBJ databases">
        <authorList>
            <person name="Amaro Gonzalez C."/>
        </authorList>
    </citation>
    <scope>NUCLEOTIDE SEQUENCE</scope>
</reference>
<dbReference type="EMBL" id="GBXM01068590">
    <property type="protein sequence ID" value="JAH39987.1"/>
    <property type="molecule type" value="Transcribed_RNA"/>
</dbReference>
<accession>A0A0E9SFG1</accession>
<organism evidence="1">
    <name type="scientific">Anguilla anguilla</name>
    <name type="common">European freshwater eel</name>
    <name type="synonym">Muraena anguilla</name>
    <dbReference type="NCBI Taxonomy" id="7936"/>
    <lineage>
        <taxon>Eukaryota</taxon>
        <taxon>Metazoa</taxon>
        <taxon>Chordata</taxon>
        <taxon>Craniata</taxon>
        <taxon>Vertebrata</taxon>
        <taxon>Euteleostomi</taxon>
        <taxon>Actinopterygii</taxon>
        <taxon>Neopterygii</taxon>
        <taxon>Teleostei</taxon>
        <taxon>Anguilliformes</taxon>
        <taxon>Anguillidae</taxon>
        <taxon>Anguilla</taxon>
    </lineage>
</organism>